<comment type="catalytic activity">
    <reaction evidence="11">
        <text>[GlcNAc-(1-&gt;4)-Mur2Ac(oyl-L-Ala-gamma-D-Glu-L-Lys-D-Ala-D-Ala)](n)-di-trans,octa-cis-undecaprenyl diphosphate + beta-D-GlcNAc-(1-&gt;4)-Mur2Ac(oyl-L-Ala-gamma-D-Glu-L-Lys-D-Ala-D-Ala)-di-trans,octa-cis-undecaprenyl diphosphate = [GlcNAc-(1-&gt;4)-Mur2Ac(oyl-L-Ala-gamma-D-Glu-L-Lys-D-Ala-D-Ala)](n+1)-di-trans,octa-cis-undecaprenyl diphosphate + di-trans,octa-cis-undecaprenyl diphosphate + H(+)</text>
        <dbReference type="Rhea" id="RHEA:23708"/>
        <dbReference type="Rhea" id="RHEA-COMP:9602"/>
        <dbReference type="Rhea" id="RHEA-COMP:9603"/>
        <dbReference type="ChEBI" id="CHEBI:15378"/>
        <dbReference type="ChEBI" id="CHEBI:58405"/>
        <dbReference type="ChEBI" id="CHEBI:60033"/>
        <dbReference type="ChEBI" id="CHEBI:78435"/>
        <dbReference type="EC" id="2.4.99.28"/>
    </reaction>
</comment>
<reference evidence="17 18" key="1">
    <citation type="submission" date="2016-11" db="EMBL/GenBank/DDBJ databases">
        <authorList>
            <person name="Jaros S."/>
            <person name="Januszkiewicz K."/>
            <person name="Wedrychowicz H."/>
        </authorList>
    </citation>
    <scope>NUCLEOTIDE SEQUENCE [LARGE SCALE GENOMIC DNA]</scope>
    <source>
        <strain evidence="17 18">DSM 100565</strain>
    </source>
</reference>
<evidence type="ECO:0000256" key="11">
    <source>
        <dbReference type="ARBA" id="ARBA00049902"/>
    </source>
</evidence>
<evidence type="ECO:0000256" key="10">
    <source>
        <dbReference type="ARBA" id="ARBA00044770"/>
    </source>
</evidence>
<keyword evidence="18" id="KW-1185">Reference proteome</keyword>
<dbReference type="GO" id="GO:0006508">
    <property type="term" value="P:proteolysis"/>
    <property type="evidence" value="ECO:0007669"/>
    <property type="project" value="UniProtKB-KW"/>
</dbReference>
<dbReference type="Proteomes" id="UP000184292">
    <property type="component" value="Unassembled WGS sequence"/>
</dbReference>
<dbReference type="GO" id="GO:0008658">
    <property type="term" value="F:penicillin binding"/>
    <property type="evidence" value="ECO:0007669"/>
    <property type="project" value="InterPro"/>
</dbReference>
<comment type="pathway">
    <text evidence="1">Cell wall biogenesis; peptidoglycan biosynthesis.</text>
</comment>
<dbReference type="InterPro" id="IPR011815">
    <property type="entry name" value="PBP_1c"/>
</dbReference>
<dbReference type="InterPro" id="IPR009647">
    <property type="entry name" value="PBP_C"/>
</dbReference>
<dbReference type="PANTHER" id="PTHR32282">
    <property type="entry name" value="BINDING PROTEIN TRANSPEPTIDASE, PUTATIVE-RELATED"/>
    <property type="match status" value="1"/>
</dbReference>
<keyword evidence="13" id="KW-0812">Transmembrane</keyword>
<evidence type="ECO:0000256" key="3">
    <source>
        <dbReference type="ARBA" id="ARBA00007739"/>
    </source>
</evidence>
<evidence type="ECO:0000313" key="17">
    <source>
        <dbReference type="EMBL" id="SHI86258.1"/>
    </source>
</evidence>
<evidence type="ECO:0000256" key="13">
    <source>
        <dbReference type="SAM" id="Phobius"/>
    </source>
</evidence>
<dbReference type="PANTHER" id="PTHR32282:SF15">
    <property type="entry name" value="PENICILLIN-BINDING PROTEIN 1C"/>
    <property type="match status" value="1"/>
</dbReference>
<evidence type="ECO:0000256" key="2">
    <source>
        <dbReference type="ARBA" id="ARBA00007090"/>
    </source>
</evidence>
<feature type="domain" description="Glycosyl transferase family 51" evidence="15">
    <location>
        <begin position="98"/>
        <end position="262"/>
    </location>
</feature>
<dbReference type="NCBIfam" id="TIGR02073">
    <property type="entry name" value="PBP_1c"/>
    <property type="match status" value="1"/>
</dbReference>
<dbReference type="Gene3D" id="3.40.710.10">
    <property type="entry name" value="DD-peptidase/beta-lactamase superfamily"/>
    <property type="match status" value="1"/>
</dbReference>
<dbReference type="GO" id="GO:0004180">
    <property type="term" value="F:carboxypeptidase activity"/>
    <property type="evidence" value="ECO:0007669"/>
    <property type="project" value="UniProtKB-KW"/>
</dbReference>
<keyword evidence="7" id="KW-0808">Transferase</keyword>
<dbReference type="GO" id="GO:0030288">
    <property type="term" value="C:outer membrane-bounded periplasmic space"/>
    <property type="evidence" value="ECO:0007669"/>
    <property type="project" value="TreeGrafter"/>
</dbReference>
<evidence type="ECO:0000256" key="7">
    <source>
        <dbReference type="ARBA" id="ARBA00022679"/>
    </source>
</evidence>
<evidence type="ECO:0000256" key="12">
    <source>
        <dbReference type="SAM" id="MobiDB-lite"/>
    </source>
</evidence>
<dbReference type="InterPro" id="IPR023346">
    <property type="entry name" value="Lysozyme-like_dom_sf"/>
</dbReference>
<keyword evidence="5" id="KW-0645">Protease</keyword>
<gene>
    <name evidence="17" type="ORF">SAMN05444417_2054</name>
</gene>
<evidence type="ECO:0000259" key="16">
    <source>
        <dbReference type="Pfam" id="PF06832"/>
    </source>
</evidence>
<evidence type="ECO:0000313" key="18">
    <source>
        <dbReference type="Proteomes" id="UP000184292"/>
    </source>
</evidence>
<dbReference type="STRING" id="1447782.SAMN05444417_2054"/>
<keyword evidence="8" id="KW-0378">Hydrolase</keyword>
<evidence type="ECO:0000256" key="5">
    <source>
        <dbReference type="ARBA" id="ARBA00022670"/>
    </source>
</evidence>
<dbReference type="Gene3D" id="1.10.3810.10">
    <property type="entry name" value="Biosynthetic peptidoglycan transglycosylase-like"/>
    <property type="match status" value="1"/>
</dbReference>
<dbReference type="EMBL" id="FQYO01000003">
    <property type="protein sequence ID" value="SHI86258.1"/>
    <property type="molecule type" value="Genomic_DNA"/>
</dbReference>
<dbReference type="EC" id="2.4.99.28" evidence="10"/>
<keyword evidence="4" id="KW-0121">Carboxypeptidase</keyword>
<evidence type="ECO:0000256" key="4">
    <source>
        <dbReference type="ARBA" id="ARBA00022645"/>
    </source>
</evidence>
<keyword evidence="6" id="KW-0328">Glycosyltransferase</keyword>
<dbReference type="InterPro" id="IPR001264">
    <property type="entry name" value="Glyco_trans_51"/>
</dbReference>
<feature type="domain" description="Penicillin-binding C-terminal" evidence="16">
    <location>
        <begin position="631"/>
        <end position="703"/>
    </location>
</feature>
<keyword evidence="9" id="KW-0511">Multifunctional enzyme</keyword>
<feature type="domain" description="Penicillin-binding protein transpeptidase" evidence="14">
    <location>
        <begin position="339"/>
        <end position="584"/>
    </location>
</feature>
<dbReference type="Pfam" id="PF00905">
    <property type="entry name" value="Transpeptidase"/>
    <property type="match status" value="1"/>
</dbReference>
<sequence>MRWRRAAAAGPGTGAGTGSGAGSVQTRRRRGSRRAGRRGGGALFALALLLWAGAVGRDAVDRWIDGTILPPLATFYSTEVLARDGTLLRAYTVDGGYWRLSVRGGSVDPGYVEMLIAYEDGRFRSHSGVDWQALARAAWQGLRSGRIVSGGSTLTMQVARLIEDGTTGAWAGKLRQIRVALALERRLDKDAILALYLDHAPFGGNLEGVRAASYAWFGKPPSRLTEAEAALLVAIPQAPESRRPDRHPEAAHAARDRVLARMVRDGVIDAEAAEAALTEPSPDRRRDFPILAAHLADRLRAEDPFAPVIRTTIDAALQARLEALAREAVAGGPDRLQAAIVVLDHRSGEMLASVGSAGYEDDARLGYVDMTRAIRSPGSTLKPLIYGLGFDRGLIHPETLIADRPTEFDGYRPQNFDGLFRGELRVRQALQLSLNVPAVSVAERVGVPHLMTALRRAGATPRLPEGSTPGLAVILGGLGLTLEDLARVHGMLADGGREVGLHVLAGAERGPRPQVLDRAAAWQVGDILTGTPRPPGLSGAEIAIKTGTSYGHRDAWAAGWDGDHVVAVWMGRADGTPVPGAFGADLAAPVLLAAFERLGRVAPLPAPPPETLIVATAELPPPLRRFGPGAAESGPVVDFPPDGAVIEGTGALLRVRDGTGPFVWLSNGRPVARTHRREVWVEDLGPGFAALAVIDADGRSARAEVELR</sequence>
<dbReference type="InterPro" id="IPR001460">
    <property type="entry name" value="PCN-bd_Tpept"/>
</dbReference>
<proteinExistence type="inferred from homology"/>
<dbReference type="Pfam" id="PF00912">
    <property type="entry name" value="Transgly"/>
    <property type="match status" value="1"/>
</dbReference>
<evidence type="ECO:0000256" key="1">
    <source>
        <dbReference type="ARBA" id="ARBA00004752"/>
    </source>
</evidence>
<dbReference type="GO" id="GO:0008955">
    <property type="term" value="F:peptidoglycan glycosyltransferase activity"/>
    <property type="evidence" value="ECO:0007669"/>
    <property type="project" value="UniProtKB-EC"/>
</dbReference>
<evidence type="ECO:0000256" key="8">
    <source>
        <dbReference type="ARBA" id="ARBA00022801"/>
    </source>
</evidence>
<feature type="transmembrane region" description="Helical" evidence="13">
    <location>
        <begin position="35"/>
        <end position="54"/>
    </location>
</feature>
<dbReference type="Pfam" id="PF06832">
    <property type="entry name" value="BiPBP_C"/>
    <property type="match status" value="1"/>
</dbReference>
<protein>
    <recommendedName>
        <fullName evidence="10">peptidoglycan glycosyltransferase</fullName>
        <ecNumber evidence="10">2.4.99.28</ecNumber>
    </recommendedName>
</protein>
<keyword evidence="13" id="KW-0472">Membrane</keyword>
<evidence type="ECO:0000256" key="6">
    <source>
        <dbReference type="ARBA" id="ARBA00022676"/>
    </source>
</evidence>
<evidence type="ECO:0000256" key="9">
    <source>
        <dbReference type="ARBA" id="ARBA00023268"/>
    </source>
</evidence>
<dbReference type="InterPro" id="IPR050396">
    <property type="entry name" value="Glycosyltr_51/Transpeptidase"/>
</dbReference>
<dbReference type="UniPathway" id="UPA00219"/>
<keyword evidence="13" id="KW-1133">Transmembrane helix</keyword>
<dbReference type="SUPFAM" id="SSF56601">
    <property type="entry name" value="beta-lactamase/transpeptidase-like"/>
    <property type="match status" value="1"/>
</dbReference>
<feature type="region of interest" description="Disordered" evidence="12">
    <location>
        <begin position="1"/>
        <end position="37"/>
    </location>
</feature>
<organism evidence="17 18">
    <name type="scientific">Wenxinia saemankumensis</name>
    <dbReference type="NCBI Taxonomy" id="1447782"/>
    <lineage>
        <taxon>Bacteria</taxon>
        <taxon>Pseudomonadati</taxon>
        <taxon>Pseudomonadota</taxon>
        <taxon>Alphaproteobacteria</taxon>
        <taxon>Rhodobacterales</taxon>
        <taxon>Roseobacteraceae</taxon>
        <taxon>Wenxinia</taxon>
    </lineage>
</organism>
<name>A0A1M6ELY3_9RHOB</name>
<feature type="compositionally biased region" description="Gly residues" evidence="12">
    <location>
        <begin position="11"/>
        <end position="21"/>
    </location>
</feature>
<evidence type="ECO:0000259" key="14">
    <source>
        <dbReference type="Pfam" id="PF00905"/>
    </source>
</evidence>
<comment type="similarity">
    <text evidence="3">In the N-terminal section; belongs to the glycosyltransferase 51 family.</text>
</comment>
<dbReference type="SUPFAM" id="SSF53955">
    <property type="entry name" value="Lysozyme-like"/>
    <property type="match status" value="1"/>
</dbReference>
<dbReference type="GO" id="GO:0009252">
    <property type="term" value="P:peptidoglycan biosynthetic process"/>
    <property type="evidence" value="ECO:0007669"/>
    <property type="project" value="UniProtKB-UniPathway"/>
</dbReference>
<feature type="compositionally biased region" description="Low complexity" evidence="12">
    <location>
        <begin position="1"/>
        <end position="10"/>
    </location>
</feature>
<comment type="similarity">
    <text evidence="2">In the C-terminal section; belongs to the transpeptidase family.</text>
</comment>
<dbReference type="InterPro" id="IPR036950">
    <property type="entry name" value="PBP_transglycosylase"/>
</dbReference>
<evidence type="ECO:0000259" key="15">
    <source>
        <dbReference type="Pfam" id="PF00912"/>
    </source>
</evidence>
<dbReference type="AlphaFoldDB" id="A0A1M6ELY3"/>
<dbReference type="InterPro" id="IPR012338">
    <property type="entry name" value="Beta-lactam/transpept-like"/>
</dbReference>
<accession>A0A1M6ELY3</accession>
<feature type="compositionally biased region" description="Basic residues" evidence="12">
    <location>
        <begin position="26"/>
        <end position="37"/>
    </location>
</feature>